<evidence type="ECO:0000313" key="2">
    <source>
        <dbReference type="EMBL" id="KFB74084.1"/>
    </source>
</evidence>
<dbReference type="HAMAP" id="MF_00697">
    <property type="entry name" value="UPF0276"/>
    <property type="match status" value="1"/>
</dbReference>
<dbReference type="PANTHER" id="PTHR42194">
    <property type="entry name" value="UPF0276 PROTEIN HI_1600"/>
    <property type="match status" value="1"/>
</dbReference>
<evidence type="ECO:0000256" key="1">
    <source>
        <dbReference type="HAMAP-Rule" id="MF_00697"/>
    </source>
</evidence>
<dbReference type="InterPro" id="IPR036237">
    <property type="entry name" value="Xyl_isomerase-like_sf"/>
</dbReference>
<dbReference type="EMBL" id="JDVG02000108">
    <property type="protein sequence ID" value="KFB74084.1"/>
    <property type="molecule type" value="Genomic_DNA"/>
</dbReference>
<dbReference type="SUPFAM" id="SSF51658">
    <property type="entry name" value="Xylose isomerase-like"/>
    <property type="match status" value="1"/>
</dbReference>
<reference evidence="2 3" key="1">
    <citation type="submission" date="2014-02" db="EMBL/GenBank/DDBJ databases">
        <title>Expanding our view of genomic diversity in Candidatus Accumulibacter clades.</title>
        <authorList>
            <person name="Skennerton C.T."/>
            <person name="Barr J.J."/>
            <person name="Slater F.R."/>
            <person name="Bond P.L."/>
            <person name="Tyson G.W."/>
        </authorList>
    </citation>
    <scope>NUCLEOTIDE SEQUENCE [LARGE SCALE GENOMIC DNA]</scope>
    <source>
        <strain evidence="3">BA-91</strain>
    </source>
</reference>
<dbReference type="NCBIfam" id="NF003818">
    <property type="entry name" value="PRK05409.1"/>
    <property type="match status" value="1"/>
</dbReference>
<name>A0A080MAG1_9PROT</name>
<accession>A0A080MAG1</accession>
<organism evidence="2 3">
    <name type="scientific">Candidatus Accumulibacter phosphatis</name>
    <dbReference type="NCBI Taxonomy" id="327160"/>
    <lineage>
        <taxon>Bacteria</taxon>
        <taxon>Pseudomonadati</taxon>
        <taxon>Pseudomonadota</taxon>
        <taxon>Betaproteobacteria</taxon>
        <taxon>Candidatus Accumulibacter</taxon>
    </lineage>
</organism>
<sequence>MPATTETVVSHGRITEPGALRSRPLATGIPARSGVGLRAPHYREILATLPAVGWLEVHSENYFGGGGQPLHYLERIRAEYPISLHGVGLSLGTTDSLDQEHLRALKTLMARIEPGLVSEHLCWSSVAGRHVNDLLPLPYTEEALAVVCAHVRQAQEALGRPILVENVSSYLQYSHSTIDEWDFIAEVAARSGCGILLDINNIYVSACNHGFDARRYLKAVPAAAVGEMHLAGFDRIAGLLIDTHGTRVADPVWQLYAEAVEIIGARPTLIEWDTDLPPLAVLLQEAAIADHVREERHAHAA</sequence>
<comment type="caution">
    <text evidence="2">The sequence shown here is derived from an EMBL/GenBank/DDBJ whole genome shotgun (WGS) entry which is preliminary data.</text>
</comment>
<protein>
    <recommendedName>
        <fullName evidence="1">UPF0276 protein AW09_000635</fullName>
    </recommendedName>
</protein>
<proteinExistence type="inferred from homology"/>
<dbReference type="Pfam" id="PF05114">
    <property type="entry name" value="MbnB_TglH_ChrH"/>
    <property type="match status" value="1"/>
</dbReference>
<evidence type="ECO:0000313" key="3">
    <source>
        <dbReference type="Proteomes" id="UP000020077"/>
    </source>
</evidence>
<dbReference type="AlphaFoldDB" id="A0A080MAG1"/>
<gene>
    <name evidence="2" type="ORF">AW09_000635</name>
</gene>
<dbReference type="InterPro" id="IPR007801">
    <property type="entry name" value="MbnB/TglH/ChrH"/>
</dbReference>
<dbReference type="Proteomes" id="UP000020077">
    <property type="component" value="Unassembled WGS sequence"/>
</dbReference>
<comment type="similarity">
    <text evidence="1">Belongs to the UPF0276 family.</text>
</comment>
<dbReference type="Gene3D" id="3.20.20.150">
    <property type="entry name" value="Divalent-metal-dependent TIM barrel enzymes"/>
    <property type="match status" value="1"/>
</dbReference>
<dbReference type="PANTHER" id="PTHR42194:SF1">
    <property type="entry name" value="UPF0276 PROTEIN HI_1600"/>
    <property type="match status" value="1"/>
</dbReference>